<dbReference type="EMBL" id="CP043641">
    <property type="protein sequence ID" value="QNE37156.1"/>
    <property type="molecule type" value="Genomic_DNA"/>
</dbReference>
<dbReference type="RefSeq" id="WP_185276562.1">
    <property type="nucleotide sequence ID" value="NZ_CP043641.1"/>
</dbReference>
<dbReference type="Proteomes" id="UP000515511">
    <property type="component" value="Chromosome"/>
</dbReference>
<keyword evidence="1" id="KW-0732">Signal</keyword>
<dbReference type="AlphaFoldDB" id="A0A7G6YF91"/>
<accession>A0A7G6YF91</accession>
<organism evidence="2 3">
    <name type="scientific">Leifsonia shinshuensis</name>
    <dbReference type="NCBI Taxonomy" id="150026"/>
    <lineage>
        <taxon>Bacteria</taxon>
        <taxon>Bacillati</taxon>
        <taxon>Actinomycetota</taxon>
        <taxon>Actinomycetes</taxon>
        <taxon>Micrococcales</taxon>
        <taxon>Microbacteriaceae</taxon>
        <taxon>Leifsonia</taxon>
    </lineage>
</organism>
<evidence type="ECO:0000313" key="3">
    <source>
        <dbReference type="Proteomes" id="UP000515511"/>
    </source>
</evidence>
<proteinExistence type="predicted"/>
<gene>
    <name evidence="2" type="ORF">F1C12_19920</name>
</gene>
<reference evidence="3" key="1">
    <citation type="submission" date="2019-09" db="EMBL/GenBank/DDBJ databases">
        <title>Antimicrobial potential of Antarctic Bacteria.</title>
        <authorList>
            <person name="Benaud N."/>
            <person name="Edwards R.J."/>
            <person name="Ferrari B.C."/>
        </authorList>
    </citation>
    <scope>NUCLEOTIDE SEQUENCE [LARGE SCALE GENOMIC DNA]</scope>
    <source>
        <strain evidence="3">INR9</strain>
    </source>
</reference>
<evidence type="ECO:0000313" key="2">
    <source>
        <dbReference type="EMBL" id="QNE37156.1"/>
    </source>
</evidence>
<dbReference type="KEGG" id="lse:F1C12_19920"/>
<dbReference type="PROSITE" id="PS51257">
    <property type="entry name" value="PROKAR_LIPOPROTEIN"/>
    <property type="match status" value="1"/>
</dbReference>
<feature type="signal peptide" evidence="1">
    <location>
        <begin position="1"/>
        <end position="28"/>
    </location>
</feature>
<evidence type="ECO:0000256" key="1">
    <source>
        <dbReference type="SAM" id="SignalP"/>
    </source>
</evidence>
<protein>
    <recommendedName>
        <fullName evidence="4">Lipoprotein</fullName>
    </recommendedName>
</protein>
<feature type="chain" id="PRO_5028900996" description="Lipoprotein" evidence="1">
    <location>
        <begin position="29"/>
        <end position="145"/>
    </location>
</feature>
<name>A0A7G6YF91_9MICO</name>
<evidence type="ECO:0008006" key="4">
    <source>
        <dbReference type="Google" id="ProtNLM"/>
    </source>
</evidence>
<sequence>MPRTRRLAVAVAAVPLVVALSGCSVVSAFTPHVTPAIYDTAKEFNAANTKSIGSPSFVPDDATVIRVDYDTHTGEAIMTYTSQAVFKKDVCKLTNVAPPKPTIQDSWWPISGIPNASYSCPGGWSAFTVAPTQLFAVRPATGSAK</sequence>